<dbReference type="OrthoDB" id="671208at2"/>
<dbReference type="RefSeq" id="WP_131563109.1">
    <property type="nucleotide sequence ID" value="NZ_SJSN01000049.1"/>
</dbReference>
<gene>
    <name evidence="1" type="ORF">EZ449_22415</name>
</gene>
<accession>A0A4R0N7X8</accession>
<organism evidence="1 2">
    <name type="scientific">Pedobacter frigidisoli</name>
    <dbReference type="NCBI Taxonomy" id="2530455"/>
    <lineage>
        <taxon>Bacteria</taxon>
        <taxon>Pseudomonadati</taxon>
        <taxon>Bacteroidota</taxon>
        <taxon>Sphingobacteriia</taxon>
        <taxon>Sphingobacteriales</taxon>
        <taxon>Sphingobacteriaceae</taxon>
        <taxon>Pedobacter</taxon>
    </lineage>
</organism>
<evidence type="ECO:0000313" key="2">
    <source>
        <dbReference type="Proteomes" id="UP000291485"/>
    </source>
</evidence>
<dbReference type="NCBIfam" id="NF047593">
    <property type="entry name" value="IS66_ISAeme5_TnpA"/>
    <property type="match status" value="1"/>
</dbReference>
<protein>
    <recommendedName>
        <fullName evidence="3">Homeodomain-like domain-containing protein</fullName>
    </recommendedName>
</protein>
<evidence type="ECO:0000313" key="1">
    <source>
        <dbReference type="EMBL" id="TCC96170.1"/>
    </source>
</evidence>
<proteinExistence type="predicted"/>
<sequence>MKTSEEKMLAVEAWRVSGMTQQEYCKTLGVKRTTFANWVSRNKRKRAVSNFVRVTATTVITPTLIDVVYPNGVIVKASSDDLKTLSNLIRLY</sequence>
<name>A0A4R0N7X8_9SPHI</name>
<dbReference type="Proteomes" id="UP000291485">
    <property type="component" value="Unassembled WGS sequence"/>
</dbReference>
<comment type="caution">
    <text evidence="1">The sequence shown here is derived from an EMBL/GenBank/DDBJ whole genome shotgun (WGS) entry which is preliminary data.</text>
</comment>
<dbReference type="EMBL" id="SJSN01000049">
    <property type="protein sequence ID" value="TCC96170.1"/>
    <property type="molecule type" value="Genomic_DNA"/>
</dbReference>
<dbReference type="AlphaFoldDB" id="A0A4R0N7X8"/>
<reference evidence="1 2" key="1">
    <citation type="submission" date="2019-02" db="EMBL/GenBank/DDBJ databases">
        <title>Pedobacter sp. RP-3-11 sp. nov., isolated from Arctic soil.</title>
        <authorList>
            <person name="Dahal R.H."/>
        </authorList>
    </citation>
    <scope>NUCLEOTIDE SEQUENCE [LARGE SCALE GENOMIC DNA]</scope>
    <source>
        <strain evidence="1 2">RP-3-11</strain>
    </source>
</reference>
<evidence type="ECO:0008006" key="3">
    <source>
        <dbReference type="Google" id="ProtNLM"/>
    </source>
</evidence>
<keyword evidence="2" id="KW-1185">Reference proteome</keyword>